<accession>A0ABR2CSR5</accession>
<protein>
    <recommendedName>
        <fullName evidence="1">Reverse transcriptase zinc-binding domain-containing protein</fullName>
    </recommendedName>
</protein>
<name>A0ABR2CSR5_9ROSI</name>
<proteinExistence type="predicted"/>
<sequence length="165" mass="18657">MLNSPDNPMVQNISYVVGNDKRIQFWSDIWVGESALMRSFPRIFALACQKRGTIADFGRVVDDAVWSSIWSNLVPPSVEAFLWKAVHGRFPTKVNLHNRGCLYQASLMCPMCGSFPEMTCYVRQLWGNRHWRMLKGVDSNCMITFSKSVGVTDCTSAELLAIKEA</sequence>
<reference evidence="2 3" key="1">
    <citation type="journal article" date="2024" name="G3 (Bethesda)">
        <title>Genome assembly of Hibiscus sabdariffa L. provides insights into metabolisms of medicinal natural products.</title>
        <authorList>
            <person name="Kim T."/>
        </authorList>
    </citation>
    <scope>NUCLEOTIDE SEQUENCE [LARGE SCALE GENOMIC DNA]</scope>
    <source>
        <strain evidence="2">TK-2024</strain>
        <tissue evidence="2">Old leaves</tissue>
    </source>
</reference>
<dbReference type="Proteomes" id="UP001472677">
    <property type="component" value="Unassembled WGS sequence"/>
</dbReference>
<dbReference type="InterPro" id="IPR026960">
    <property type="entry name" value="RVT-Znf"/>
</dbReference>
<comment type="caution">
    <text evidence="2">The sequence shown here is derived from an EMBL/GenBank/DDBJ whole genome shotgun (WGS) entry which is preliminary data.</text>
</comment>
<gene>
    <name evidence="2" type="ORF">V6N12_056514</name>
</gene>
<keyword evidence="3" id="KW-1185">Reference proteome</keyword>
<organism evidence="2 3">
    <name type="scientific">Hibiscus sabdariffa</name>
    <name type="common">roselle</name>
    <dbReference type="NCBI Taxonomy" id="183260"/>
    <lineage>
        <taxon>Eukaryota</taxon>
        <taxon>Viridiplantae</taxon>
        <taxon>Streptophyta</taxon>
        <taxon>Embryophyta</taxon>
        <taxon>Tracheophyta</taxon>
        <taxon>Spermatophyta</taxon>
        <taxon>Magnoliopsida</taxon>
        <taxon>eudicotyledons</taxon>
        <taxon>Gunneridae</taxon>
        <taxon>Pentapetalae</taxon>
        <taxon>rosids</taxon>
        <taxon>malvids</taxon>
        <taxon>Malvales</taxon>
        <taxon>Malvaceae</taxon>
        <taxon>Malvoideae</taxon>
        <taxon>Hibiscus</taxon>
    </lineage>
</organism>
<dbReference type="PANTHER" id="PTHR36617">
    <property type="entry name" value="PROTEIN, PUTATIVE-RELATED"/>
    <property type="match status" value="1"/>
</dbReference>
<dbReference type="Pfam" id="PF13966">
    <property type="entry name" value="zf-RVT"/>
    <property type="match status" value="1"/>
</dbReference>
<evidence type="ECO:0000259" key="1">
    <source>
        <dbReference type="Pfam" id="PF13966"/>
    </source>
</evidence>
<dbReference type="PANTHER" id="PTHR36617:SF5">
    <property type="entry name" value="OS05G0421675 PROTEIN"/>
    <property type="match status" value="1"/>
</dbReference>
<feature type="domain" description="Reverse transcriptase zinc-binding" evidence="1">
    <location>
        <begin position="64"/>
        <end position="117"/>
    </location>
</feature>
<evidence type="ECO:0000313" key="3">
    <source>
        <dbReference type="Proteomes" id="UP001472677"/>
    </source>
</evidence>
<evidence type="ECO:0000313" key="2">
    <source>
        <dbReference type="EMBL" id="KAK8522819.1"/>
    </source>
</evidence>
<dbReference type="EMBL" id="JBBPBM010000045">
    <property type="protein sequence ID" value="KAK8522819.1"/>
    <property type="molecule type" value="Genomic_DNA"/>
</dbReference>